<dbReference type="RefSeq" id="WP_161822670.1">
    <property type="nucleotide sequence ID" value="NZ_LSRS01000005.1"/>
</dbReference>
<proteinExistence type="inferred from homology"/>
<evidence type="ECO:0000259" key="7">
    <source>
        <dbReference type="Pfam" id="PF21981"/>
    </source>
</evidence>
<reference evidence="9" key="1">
    <citation type="submission" date="2016-02" db="EMBL/GenBank/DDBJ databases">
        <title>Draft Genome Sequence of Sporotomaculum syntrophicum Strain FB, a Syntrophic Benzoate Degrader.</title>
        <authorList>
            <person name="Nobu M.K."/>
            <person name="Narihiro T."/>
            <person name="Qiu Y.-L."/>
            <person name="Ohashi A."/>
            <person name="Liu W.-T."/>
            <person name="Yuji S."/>
        </authorList>
    </citation>
    <scope>NUCLEOTIDE SEQUENCE</scope>
    <source>
        <strain evidence="9">FB</strain>
    </source>
</reference>
<dbReference type="HAMAP" id="MF_01114">
    <property type="entry name" value="RecX"/>
    <property type="match status" value="1"/>
</dbReference>
<accession>A0A9D2WQ83</accession>
<evidence type="ECO:0000256" key="2">
    <source>
        <dbReference type="ARBA" id="ARBA00009695"/>
    </source>
</evidence>
<dbReference type="PANTHER" id="PTHR33602:SF1">
    <property type="entry name" value="REGULATORY PROTEIN RECX FAMILY PROTEIN"/>
    <property type="match status" value="1"/>
</dbReference>
<evidence type="ECO:0000313" key="10">
    <source>
        <dbReference type="Proteomes" id="UP000798488"/>
    </source>
</evidence>
<evidence type="ECO:0000256" key="1">
    <source>
        <dbReference type="ARBA" id="ARBA00004496"/>
    </source>
</evidence>
<comment type="subcellular location">
    <subcellularLocation>
        <location evidence="1 5">Cytoplasm</location>
    </subcellularLocation>
</comment>
<evidence type="ECO:0000259" key="8">
    <source>
        <dbReference type="Pfam" id="PF21982"/>
    </source>
</evidence>
<dbReference type="Gene3D" id="1.10.10.10">
    <property type="entry name" value="Winged helix-like DNA-binding domain superfamily/Winged helix DNA-binding domain"/>
    <property type="match status" value="3"/>
</dbReference>
<organism evidence="9 10">
    <name type="scientific">Sporotomaculum syntrophicum</name>
    <dbReference type="NCBI Taxonomy" id="182264"/>
    <lineage>
        <taxon>Bacteria</taxon>
        <taxon>Bacillati</taxon>
        <taxon>Bacillota</taxon>
        <taxon>Clostridia</taxon>
        <taxon>Eubacteriales</taxon>
        <taxon>Desulfallaceae</taxon>
        <taxon>Sporotomaculum</taxon>
    </lineage>
</organism>
<comment type="function">
    <text evidence="5">Modulates RecA activity.</text>
</comment>
<keyword evidence="10" id="KW-1185">Reference proteome</keyword>
<evidence type="ECO:0000256" key="3">
    <source>
        <dbReference type="ARBA" id="ARBA00018111"/>
    </source>
</evidence>
<keyword evidence="4 5" id="KW-0963">Cytoplasm</keyword>
<dbReference type="InterPro" id="IPR036388">
    <property type="entry name" value="WH-like_DNA-bd_sf"/>
</dbReference>
<dbReference type="GO" id="GO:0005737">
    <property type="term" value="C:cytoplasm"/>
    <property type="evidence" value="ECO:0007669"/>
    <property type="project" value="UniProtKB-SubCell"/>
</dbReference>
<dbReference type="InterPro" id="IPR053924">
    <property type="entry name" value="RecX_HTH_2nd"/>
</dbReference>
<dbReference type="InterPro" id="IPR003783">
    <property type="entry name" value="Regulatory_RecX"/>
</dbReference>
<feature type="domain" description="RecX second three-helical" evidence="6">
    <location>
        <begin position="56"/>
        <end position="97"/>
    </location>
</feature>
<dbReference type="Pfam" id="PF21981">
    <property type="entry name" value="RecX_HTH3"/>
    <property type="match status" value="1"/>
</dbReference>
<dbReference type="AlphaFoldDB" id="A0A9D2WQ83"/>
<dbReference type="OrthoDB" id="5421057at2"/>
<comment type="caution">
    <text evidence="9">The sequence shown here is derived from an EMBL/GenBank/DDBJ whole genome shotgun (WGS) entry which is preliminary data.</text>
</comment>
<evidence type="ECO:0000256" key="4">
    <source>
        <dbReference type="ARBA" id="ARBA00022490"/>
    </source>
</evidence>
<protein>
    <recommendedName>
        <fullName evidence="3 5">Regulatory protein RecX</fullName>
    </recommendedName>
</protein>
<comment type="similarity">
    <text evidence="2 5">Belongs to the RecX family.</text>
</comment>
<sequence length="158" mass="18177">MPDGKGVQAAKNKCYRLLTYKPRTEYELKCRLKEAGFDNAVIEETISILYRKGLLNDELFASDWVSWRLSTKPVGREYLRNELRHKGIDNTIIEKSLKGYGPEDELEKALVLAQKRAERYTRLTWSRLAGYLGRRGFPYAVVVKVCDIMADNGQLDIS</sequence>
<dbReference type="GO" id="GO:0006282">
    <property type="term" value="P:regulation of DNA repair"/>
    <property type="evidence" value="ECO:0007669"/>
    <property type="project" value="UniProtKB-UniRule"/>
</dbReference>
<gene>
    <name evidence="5 9" type="primary">recX</name>
    <name evidence="9" type="ORF">SPSYN_02385</name>
</gene>
<dbReference type="Pfam" id="PF21982">
    <property type="entry name" value="RecX_HTH1"/>
    <property type="match status" value="1"/>
</dbReference>
<name>A0A9D2WQ83_9FIRM</name>
<dbReference type="Pfam" id="PF02631">
    <property type="entry name" value="RecX_HTH2"/>
    <property type="match status" value="1"/>
</dbReference>
<dbReference type="Proteomes" id="UP000798488">
    <property type="component" value="Unassembled WGS sequence"/>
</dbReference>
<dbReference type="InterPro" id="IPR053925">
    <property type="entry name" value="RecX_HTH_3rd"/>
</dbReference>
<dbReference type="InterPro" id="IPR053926">
    <property type="entry name" value="RecX_HTH_1st"/>
</dbReference>
<dbReference type="EMBL" id="LSRS01000005">
    <property type="protein sequence ID" value="KAF1084607.1"/>
    <property type="molecule type" value="Genomic_DNA"/>
</dbReference>
<feature type="domain" description="RecX third three-helical" evidence="7">
    <location>
        <begin position="103"/>
        <end position="145"/>
    </location>
</feature>
<dbReference type="PANTHER" id="PTHR33602">
    <property type="entry name" value="REGULATORY PROTEIN RECX FAMILY PROTEIN"/>
    <property type="match status" value="1"/>
</dbReference>
<evidence type="ECO:0000259" key="6">
    <source>
        <dbReference type="Pfam" id="PF02631"/>
    </source>
</evidence>
<evidence type="ECO:0000256" key="5">
    <source>
        <dbReference type="HAMAP-Rule" id="MF_01114"/>
    </source>
</evidence>
<feature type="domain" description="RecX first three-helical" evidence="8">
    <location>
        <begin position="10"/>
        <end position="46"/>
    </location>
</feature>
<evidence type="ECO:0000313" key="9">
    <source>
        <dbReference type="EMBL" id="KAF1084607.1"/>
    </source>
</evidence>